<evidence type="ECO:0000313" key="3">
    <source>
        <dbReference type="Proteomes" id="UP001448207"/>
    </source>
</evidence>
<dbReference type="EMBL" id="JBCLYO010000021">
    <property type="protein sequence ID" value="KAL0079795.1"/>
    <property type="molecule type" value="Genomic_DNA"/>
</dbReference>
<feature type="region of interest" description="Disordered" evidence="1">
    <location>
        <begin position="113"/>
        <end position="137"/>
    </location>
</feature>
<gene>
    <name evidence="2" type="ORF">J3Q64DRAFT_1644858</name>
</gene>
<accession>A0ABR3AQ65</accession>
<keyword evidence="3" id="KW-1185">Reference proteome</keyword>
<dbReference type="Proteomes" id="UP001448207">
    <property type="component" value="Unassembled WGS sequence"/>
</dbReference>
<reference evidence="2 3" key="1">
    <citation type="submission" date="2024-04" db="EMBL/GenBank/DDBJ databases">
        <title>Symmetric and asymmetric DNA N6-adenine methylation regulates different biological responses in Mucorales.</title>
        <authorList>
            <consortium name="Lawrence Berkeley National Laboratory"/>
            <person name="Lax C."/>
            <person name="Mondo S.J."/>
            <person name="Osorio-Concepcion M."/>
            <person name="Muszewska A."/>
            <person name="Corrochano-Luque M."/>
            <person name="Gutierrez G."/>
            <person name="Riley R."/>
            <person name="Lipzen A."/>
            <person name="Guo J."/>
            <person name="Hundley H."/>
            <person name="Amirebrahimi M."/>
            <person name="Ng V."/>
            <person name="Lorenzo-Gutierrez D."/>
            <person name="Binder U."/>
            <person name="Yang J."/>
            <person name="Song Y."/>
            <person name="Canovas D."/>
            <person name="Navarro E."/>
            <person name="Freitag M."/>
            <person name="Gabaldon T."/>
            <person name="Grigoriev I.V."/>
            <person name="Corrochano L.M."/>
            <person name="Nicolas F.E."/>
            <person name="Garre V."/>
        </authorList>
    </citation>
    <scope>NUCLEOTIDE SEQUENCE [LARGE SCALE GENOMIC DNA]</scope>
    <source>
        <strain evidence="2 3">L51</strain>
    </source>
</reference>
<evidence type="ECO:0000313" key="2">
    <source>
        <dbReference type="EMBL" id="KAL0079795.1"/>
    </source>
</evidence>
<evidence type="ECO:0000256" key="1">
    <source>
        <dbReference type="SAM" id="MobiDB-lite"/>
    </source>
</evidence>
<organism evidence="2 3">
    <name type="scientific">Phycomyces blakesleeanus</name>
    <dbReference type="NCBI Taxonomy" id="4837"/>
    <lineage>
        <taxon>Eukaryota</taxon>
        <taxon>Fungi</taxon>
        <taxon>Fungi incertae sedis</taxon>
        <taxon>Mucoromycota</taxon>
        <taxon>Mucoromycotina</taxon>
        <taxon>Mucoromycetes</taxon>
        <taxon>Mucorales</taxon>
        <taxon>Phycomycetaceae</taxon>
        <taxon>Phycomyces</taxon>
    </lineage>
</organism>
<feature type="compositionally biased region" description="Polar residues" evidence="1">
    <location>
        <begin position="113"/>
        <end position="125"/>
    </location>
</feature>
<evidence type="ECO:0008006" key="4">
    <source>
        <dbReference type="Google" id="ProtNLM"/>
    </source>
</evidence>
<sequence length="309" mass="35614">MTFDQLTTVRHDKIVNEEIVFRALWQREALERIIFPFHFQSSQPIPSEEDYNGKDPTQDRSEALNEYFDVDDTVDQERRRRILLGTPKFRFRKSIHLTPATVANGWKLIEKSNANSTNDKAPTETTHNDANESEDELENLLNSLEDEEDSFYESDQIVRSNQYSPASYSKTFYSRPEKILGSSYSVAVEAQVMPRHLLYMNNTNNKKEGSNDEENPSDKNVLVCRFELSQRANIRYSIYCLNTHENLTENQRVDQEDRVLVPVTESAELLQHNDSESGYVGQTIIHADMSEGVTIDLTVALEVFGFENV</sequence>
<protein>
    <recommendedName>
        <fullName evidence="4">Sin1 middle CRIM domain-containing protein</fullName>
    </recommendedName>
</protein>
<proteinExistence type="predicted"/>
<name>A0ABR3AQ65_PHYBL</name>
<comment type="caution">
    <text evidence="2">The sequence shown here is derived from an EMBL/GenBank/DDBJ whole genome shotgun (WGS) entry which is preliminary data.</text>
</comment>